<gene>
    <name evidence="2" type="ORF">FGO68_gene11087</name>
</gene>
<keyword evidence="3" id="KW-1185">Reference proteome</keyword>
<comment type="caution">
    <text evidence="2">The sequence shown here is derived from an EMBL/GenBank/DDBJ whole genome shotgun (WGS) entry which is preliminary data.</text>
</comment>
<dbReference type="Proteomes" id="UP000785679">
    <property type="component" value="Unassembled WGS sequence"/>
</dbReference>
<protein>
    <submittedName>
        <fullName evidence="2">Uncharacterized protein</fullName>
    </submittedName>
</protein>
<dbReference type="OrthoDB" id="320663at2759"/>
<proteinExistence type="predicted"/>
<dbReference type="AlphaFoldDB" id="A0A8J8NR17"/>
<dbReference type="EMBL" id="RRYP01007693">
    <property type="protein sequence ID" value="TNV80302.1"/>
    <property type="molecule type" value="Genomic_DNA"/>
</dbReference>
<organism evidence="2 3">
    <name type="scientific">Halteria grandinella</name>
    <dbReference type="NCBI Taxonomy" id="5974"/>
    <lineage>
        <taxon>Eukaryota</taxon>
        <taxon>Sar</taxon>
        <taxon>Alveolata</taxon>
        <taxon>Ciliophora</taxon>
        <taxon>Intramacronucleata</taxon>
        <taxon>Spirotrichea</taxon>
        <taxon>Stichotrichia</taxon>
        <taxon>Sporadotrichida</taxon>
        <taxon>Halteriidae</taxon>
        <taxon>Halteria</taxon>
    </lineage>
</organism>
<accession>A0A8J8NR17</accession>
<name>A0A8J8NR17_HALGN</name>
<keyword evidence="1" id="KW-0732">Signal</keyword>
<reference evidence="2" key="1">
    <citation type="submission" date="2019-06" db="EMBL/GenBank/DDBJ databases">
        <authorList>
            <person name="Zheng W."/>
        </authorList>
    </citation>
    <scope>NUCLEOTIDE SEQUENCE</scope>
    <source>
        <strain evidence="2">QDHG01</strain>
    </source>
</reference>
<feature type="chain" id="PRO_5035154495" evidence="1">
    <location>
        <begin position="39"/>
        <end position="448"/>
    </location>
</feature>
<feature type="signal peptide" evidence="1">
    <location>
        <begin position="1"/>
        <end position="38"/>
    </location>
</feature>
<evidence type="ECO:0000256" key="1">
    <source>
        <dbReference type="SAM" id="SignalP"/>
    </source>
</evidence>
<evidence type="ECO:0000313" key="2">
    <source>
        <dbReference type="EMBL" id="TNV80302.1"/>
    </source>
</evidence>
<evidence type="ECO:0000313" key="3">
    <source>
        <dbReference type="Proteomes" id="UP000785679"/>
    </source>
</evidence>
<sequence length="448" mass="50937">MLHSVTNTHNQNKSQRSLTTMLLATSLIAIMSLKSASASELLEVPAMEDQNNQIGEVFDNLMVEMFDTEQSYAQDVEAKFTLEQSVKVYKTRLDYYFDLFDRFLEGGRATVFSPNAMKCSQRIRATALDFNSTFMNYKASKGKNLSYDRYVFNFTSVVSNSGAESVGECYTTAFNLYSYVMMRKSQFKDITLIMTAFLQNLIGNILNFNTIYQNIVNANNAAKLSDVYFYIGRLTYIIIYFDPIDYAPLQTANDLKTMSAVEFMLKQSTNINNQASVGVISKISDVALSFLNSSIGVVSPNSTICLSNLTALNTTITTLNTQYKMKVYDKMGPTLRTITKSLDPITRSCYYSMFEYGKVVWTYLLTMTDINKLSYNFIHNLGRIYDATTDLVDNFRYGDPKVRKYWRRIGGDIGLVINQLAYLPTNYDPYRPQNTTKPKVLSVHIVIN</sequence>